<sequence length="230" mass="25325">RRRAAPPGGARRWPAAGRAAAARACGMPAAPRQKGALRRPQEDRSLKATVIGRVYSGGKAGRRGLQGLLTPSLHSYFWWSTLFYLASFIAITLEMPKIHEFHCNVSPLESDGGKGCLECHDVLIFCDLEDACYRSALNATYQGFSKNPEDPHYSDLQLAAVDVEFLKAMATFNMATQTPVKTVQTLLAMELEVAEESIMWHCMVLKMALGQYEFPETTPDVWGVGENCPG</sequence>
<evidence type="ECO:0000313" key="1">
    <source>
        <dbReference type="EMBL" id="CAK0815990.1"/>
    </source>
</evidence>
<dbReference type="EMBL" id="CAUYUJ010006063">
    <property type="protein sequence ID" value="CAK0815990.1"/>
    <property type="molecule type" value="Genomic_DNA"/>
</dbReference>
<gene>
    <name evidence="1" type="ORF">PCOR1329_LOCUS19092</name>
</gene>
<comment type="caution">
    <text evidence="1">The sequence shown here is derived from an EMBL/GenBank/DDBJ whole genome shotgun (WGS) entry which is preliminary data.</text>
</comment>
<feature type="non-terminal residue" evidence="1">
    <location>
        <position position="230"/>
    </location>
</feature>
<name>A0ABN9RAN2_9DINO</name>
<organism evidence="1 2">
    <name type="scientific">Prorocentrum cordatum</name>
    <dbReference type="NCBI Taxonomy" id="2364126"/>
    <lineage>
        <taxon>Eukaryota</taxon>
        <taxon>Sar</taxon>
        <taxon>Alveolata</taxon>
        <taxon>Dinophyceae</taxon>
        <taxon>Prorocentrales</taxon>
        <taxon>Prorocentraceae</taxon>
        <taxon>Prorocentrum</taxon>
    </lineage>
</organism>
<keyword evidence="2" id="KW-1185">Reference proteome</keyword>
<evidence type="ECO:0000313" key="2">
    <source>
        <dbReference type="Proteomes" id="UP001189429"/>
    </source>
</evidence>
<protein>
    <submittedName>
        <fullName evidence="1">Uncharacterized protein</fullName>
    </submittedName>
</protein>
<proteinExistence type="predicted"/>
<dbReference type="Proteomes" id="UP001189429">
    <property type="component" value="Unassembled WGS sequence"/>
</dbReference>
<accession>A0ABN9RAN2</accession>
<reference evidence="1" key="1">
    <citation type="submission" date="2023-10" db="EMBL/GenBank/DDBJ databases">
        <authorList>
            <person name="Chen Y."/>
            <person name="Shah S."/>
            <person name="Dougan E. K."/>
            <person name="Thang M."/>
            <person name="Chan C."/>
        </authorList>
    </citation>
    <scope>NUCLEOTIDE SEQUENCE [LARGE SCALE GENOMIC DNA]</scope>
</reference>
<feature type="non-terminal residue" evidence="1">
    <location>
        <position position="1"/>
    </location>
</feature>